<dbReference type="Proteomes" id="UP000663880">
    <property type="component" value="Unassembled WGS sequence"/>
</dbReference>
<dbReference type="OrthoDB" id="10250458at2759"/>
<keyword evidence="3" id="KW-1185">Reference proteome</keyword>
<sequence length="139" mass="15234">MDQNNDGTRAPIPGTSSAPIRIRNLEDLIRALDDHAATAEDAPNSSDEERGEDLANVFKGITFTETELLIDPIKVLTDVEKIKGIQLGDELPDDVEAAFELILSYIDNLDANDFFKIGGHAVFPVCFGSENEELRCRAS</sequence>
<accession>A0A821PLG6</accession>
<evidence type="ECO:0000313" key="3">
    <source>
        <dbReference type="Proteomes" id="UP000663880"/>
    </source>
</evidence>
<dbReference type="AlphaFoldDB" id="A0A821PLG6"/>
<dbReference type="EMBL" id="CAJOBZ010000006">
    <property type="protein sequence ID" value="CAF4805115.1"/>
    <property type="molecule type" value="Genomic_DNA"/>
</dbReference>
<comment type="caution">
    <text evidence="2">The sequence shown here is derived from an EMBL/GenBank/DDBJ whole genome shotgun (WGS) entry which is preliminary data.</text>
</comment>
<name>A0A821PLG6_9NEOP</name>
<gene>
    <name evidence="2" type="ORF">PMACD_LOCUS3690</name>
</gene>
<feature type="region of interest" description="Disordered" evidence="1">
    <location>
        <begin position="1"/>
        <end position="20"/>
    </location>
</feature>
<evidence type="ECO:0000313" key="2">
    <source>
        <dbReference type="EMBL" id="CAF4805115.1"/>
    </source>
</evidence>
<protein>
    <submittedName>
        <fullName evidence="2">Uncharacterized protein</fullName>
    </submittedName>
</protein>
<organism evidence="2 3">
    <name type="scientific">Pieris macdunnoughi</name>
    <dbReference type="NCBI Taxonomy" id="345717"/>
    <lineage>
        <taxon>Eukaryota</taxon>
        <taxon>Metazoa</taxon>
        <taxon>Ecdysozoa</taxon>
        <taxon>Arthropoda</taxon>
        <taxon>Hexapoda</taxon>
        <taxon>Insecta</taxon>
        <taxon>Pterygota</taxon>
        <taxon>Neoptera</taxon>
        <taxon>Endopterygota</taxon>
        <taxon>Lepidoptera</taxon>
        <taxon>Glossata</taxon>
        <taxon>Ditrysia</taxon>
        <taxon>Papilionoidea</taxon>
        <taxon>Pieridae</taxon>
        <taxon>Pierinae</taxon>
        <taxon>Pieris</taxon>
    </lineage>
</organism>
<reference evidence="2" key="1">
    <citation type="submission" date="2021-02" db="EMBL/GenBank/DDBJ databases">
        <authorList>
            <person name="Steward A R."/>
        </authorList>
    </citation>
    <scope>NUCLEOTIDE SEQUENCE</scope>
</reference>
<evidence type="ECO:0000256" key="1">
    <source>
        <dbReference type="SAM" id="MobiDB-lite"/>
    </source>
</evidence>
<proteinExistence type="predicted"/>